<evidence type="ECO:0000256" key="1">
    <source>
        <dbReference type="SAM" id="MobiDB-lite"/>
    </source>
</evidence>
<gene>
    <name evidence="2" type="ORF">HC231_18100</name>
</gene>
<proteinExistence type="predicted"/>
<accession>A0ABX7UYF1</accession>
<feature type="region of interest" description="Disordered" evidence="1">
    <location>
        <begin position="27"/>
        <end position="48"/>
    </location>
</feature>
<reference evidence="2 3" key="1">
    <citation type="submission" date="2020-03" db="EMBL/GenBank/DDBJ databases">
        <authorList>
            <person name="Bakhshi Ganjeh M."/>
        </authorList>
    </citation>
    <scope>NUCLEOTIDE SEQUENCE [LARGE SCALE GENOMIC DNA]</scope>
    <source>
        <strain evidence="3">Iran 50</strain>
    </source>
</reference>
<protein>
    <submittedName>
        <fullName evidence="2">Uncharacterized protein</fullName>
    </submittedName>
</protein>
<dbReference type="EMBL" id="CP050854">
    <property type="protein sequence ID" value="QTF09617.1"/>
    <property type="molecule type" value="Genomic_DNA"/>
</dbReference>
<evidence type="ECO:0000313" key="2">
    <source>
        <dbReference type="EMBL" id="QTF09617.1"/>
    </source>
</evidence>
<name>A0ABX7UYF1_9GAMM</name>
<feature type="compositionally biased region" description="Basic residues" evidence="1">
    <location>
        <begin position="27"/>
        <end position="36"/>
    </location>
</feature>
<evidence type="ECO:0000313" key="3">
    <source>
        <dbReference type="Proteomes" id="UP000671960"/>
    </source>
</evidence>
<organism evidence="2 3">
    <name type="scientific">Brenneria izadpanahii</name>
    <dbReference type="NCBI Taxonomy" id="2722756"/>
    <lineage>
        <taxon>Bacteria</taxon>
        <taxon>Pseudomonadati</taxon>
        <taxon>Pseudomonadota</taxon>
        <taxon>Gammaproteobacteria</taxon>
        <taxon>Enterobacterales</taxon>
        <taxon>Pectobacteriaceae</taxon>
        <taxon>Brenneria</taxon>
    </lineage>
</organism>
<dbReference type="Proteomes" id="UP000671960">
    <property type="component" value="Chromosome"/>
</dbReference>
<dbReference type="RefSeq" id="WP_208228115.1">
    <property type="nucleotide sequence ID" value="NZ_CP050854.1"/>
</dbReference>
<keyword evidence="3" id="KW-1185">Reference proteome</keyword>
<sequence>MTAAEIVAKDRAMPILSTAITPTLGKKQAKTAKPSHVKAVNQTSNPSLYGLSKKSVDKMV</sequence>